<sequence>MYGWNTWFREGLTSLDDEAKSGRPKTSINEENTTRVDQLINCDRRMEIREIASKLEIPRSTVHEIVQDTLGYRKVSARWVPKILTEDQKLQRV</sequence>
<dbReference type="EMBL" id="BMAT01003612">
    <property type="protein sequence ID" value="GFR58502.1"/>
    <property type="molecule type" value="Genomic_DNA"/>
</dbReference>
<dbReference type="InterPro" id="IPR052709">
    <property type="entry name" value="Transposase-MT_Hybrid"/>
</dbReference>
<gene>
    <name evidence="2" type="ORF">ElyMa_001769300</name>
</gene>
<protein>
    <submittedName>
        <fullName evidence="2">Histone-lysine n-methyltransferase setmar-like protein</fullName>
    </submittedName>
</protein>
<evidence type="ECO:0000313" key="3">
    <source>
        <dbReference type="Proteomes" id="UP000762676"/>
    </source>
</evidence>
<dbReference type="PANTHER" id="PTHR46060">
    <property type="entry name" value="MARINER MOS1 TRANSPOSASE-LIKE PROTEIN"/>
    <property type="match status" value="1"/>
</dbReference>
<dbReference type="GO" id="GO:0006355">
    <property type="term" value="P:regulation of DNA-templated transcription"/>
    <property type="evidence" value="ECO:0007669"/>
    <property type="project" value="InterPro"/>
</dbReference>
<comment type="caution">
    <text evidence="2">The sequence shown here is derived from an EMBL/GenBank/DDBJ whole genome shotgun (WGS) entry which is preliminary data.</text>
</comment>
<evidence type="ECO:0000313" key="2">
    <source>
        <dbReference type="EMBL" id="GFR58502.1"/>
    </source>
</evidence>
<dbReference type="PANTHER" id="PTHR46060:SF1">
    <property type="entry name" value="MARINER MOS1 TRANSPOSASE-LIKE PROTEIN"/>
    <property type="match status" value="1"/>
</dbReference>
<proteinExistence type="predicted"/>
<dbReference type="Proteomes" id="UP000762676">
    <property type="component" value="Unassembled WGS sequence"/>
</dbReference>
<accession>A0AAV4ECT9</accession>
<dbReference type="InterPro" id="IPR005471">
    <property type="entry name" value="Tscrpt_reg_IclR_N"/>
</dbReference>
<name>A0AAV4ECT9_9GAST</name>
<feature type="domain" description="HTH iclR-type" evidence="1">
    <location>
        <begin position="38"/>
        <end position="67"/>
    </location>
</feature>
<dbReference type="GO" id="GO:0003677">
    <property type="term" value="F:DNA binding"/>
    <property type="evidence" value="ECO:0007669"/>
    <property type="project" value="InterPro"/>
</dbReference>
<keyword evidence="3" id="KW-1185">Reference proteome</keyword>
<evidence type="ECO:0000259" key="1">
    <source>
        <dbReference type="Pfam" id="PF09339"/>
    </source>
</evidence>
<organism evidence="2 3">
    <name type="scientific">Elysia marginata</name>
    <dbReference type="NCBI Taxonomy" id="1093978"/>
    <lineage>
        <taxon>Eukaryota</taxon>
        <taxon>Metazoa</taxon>
        <taxon>Spiralia</taxon>
        <taxon>Lophotrochozoa</taxon>
        <taxon>Mollusca</taxon>
        <taxon>Gastropoda</taxon>
        <taxon>Heterobranchia</taxon>
        <taxon>Euthyneura</taxon>
        <taxon>Panpulmonata</taxon>
        <taxon>Sacoglossa</taxon>
        <taxon>Placobranchoidea</taxon>
        <taxon>Plakobranchidae</taxon>
        <taxon>Elysia</taxon>
    </lineage>
</organism>
<dbReference type="AlphaFoldDB" id="A0AAV4ECT9"/>
<reference evidence="2 3" key="1">
    <citation type="journal article" date="2021" name="Elife">
        <title>Chloroplast acquisition without the gene transfer in kleptoplastic sea slugs, Plakobranchus ocellatus.</title>
        <authorList>
            <person name="Maeda T."/>
            <person name="Takahashi S."/>
            <person name="Yoshida T."/>
            <person name="Shimamura S."/>
            <person name="Takaki Y."/>
            <person name="Nagai Y."/>
            <person name="Toyoda A."/>
            <person name="Suzuki Y."/>
            <person name="Arimoto A."/>
            <person name="Ishii H."/>
            <person name="Satoh N."/>
            <person name="Nishiyama T."/>
            <person name="Hasebe M."/>
            <person name="Maruyama T."/>
            <person name="Minagawa J."/>
            <person name="Obokata J."/>
            <person name="Shigenobu S."/>
        </authorList>
    </citation>
    <scope>NUCLEOTIDE SEQUENCE [LARGE SCALE GENOMIC DNA]</scope>
</reference>
<dbReference type="Pfam" id="PF09339">
    <property type="entry name" value="HTH_IclR"/>
    <property type="match status" value="1"/>
</dbReference>